<dbReference type="EMBL" id="JSUQ01000001">
    <property type="protein sequence ID" value="KHQ54998.1"/>
    <property type="molecule type" value="Genomic_DNA"/>
</dbReference>
<dbReference type="SUPFAM" id="SSF55961">
    <property type="entry name" value="Bet v1-like"/>
    <property type="match status" value="1"/>
</dbReference>
<dbReference type="Proteomes" id="UP000030960">
    <property type="component" value="Unassembled WGS sequence"/>
</dbReference>
<accession>A0A0B3S7R8</accession>
<accession>A0A225PXD9</accession>
<dbReference type="AlphaFoldDB" id="A0A0B3S7R8"/>
<dbReference type="Gene3D" id="3.30.530.20">
    <property type="match status" value="1"/>
</dbReference>
<dbReference type="OrthoDB" id="7860307at2"/>
<organism evidence="1 2">
    <name type="scientific">Mameliella alba</name>
    <dbReference type="NCBI Taxonomy" id="561184"/>
    <lineage>
        <taxon>Bacteria</taxon>
        <taxon>Pseudomonadati</taxon>
        <taxon>Pseudomonadota</taxon>
        <taxon>Alphaproteobacteria</taxon>
        <taxon>Rhodobacterales</taxon>
        <taxon>Roseobacteraceae</taxon>
        <taxon>Mameliella</taxon>
    </lineage>
</organism>
<name>A0A0B3S7R8_9RHOB</name>
<dbReference type="InterPro" id="IPR023393">
    <property type="entry name" value="START-like_dom_sf"/>
</dbReference>
<evidence type="ECO:0000313" key="2">
    <source>
        <dbReference type="Proteomes" id="UP000030960"/>
    </source>
</evidence>
<keyword evidence="2" id="KW-1185">Reference proteome</keyword>
<dbReference type="RefSeq" id="WP_043135889.1">
    <property type="nucleotide sequence ID" value="NZ_AP022337.1"/>
</dbReference>
<dbReference type="PATRIC" id="fig|1515334.3.peg.32"/>
<dbReference type="GeneID" id="66500039"/>
<reference evidence="1 2" key="1">
    <citation type="submission" date="2014-10" db="EMBL/GenBank/DDBJ databases">
        <title>Genome sequence of Ponticoccus sp. strain UMTAT08 isolated from clonal culture of toxic dinoflagellate Alexandrium tamiyavanichii.</title>
        <authorList>
            <person name="Gan H.Y."/>
            <person name="Muhd D.-D."/>
            <person name="Mohd Noor M.E."/>
            <person name="Yeong Y.S."/>
            <person name="Usup G."/>
        </authorList>
    </citation>
    <scope>NUCLEOTIDE SEQUENCE [LARGE SCALE GENOMIC DNA]</scope>
    <source>
        <strain evidence="1 2">UMTAT08</strain>
    </source>
</reference>
<dbReference type="Pfam" id="PF10604">
    <property type="entry name" value="Polyketide_cyc2"/>
    <property type="match status" value="1"/>
</dbReference>
<sequence length="153" mass="17014">MELTAREDIEAPQDRVFAMMADFDSIERQAMRRGLDVTRTGDGPGAGMAWDVTFRFRGKRREAAITLADYQPPERMVFDTVSGGLDMTLTLDVVALSPSRSRINVTTVMAARSLSARLLLQSMKLARGGMDKRFRKRVAELAGEMETRLRGAA</sequence>
<dbReference type="InterPro" id="IPR019587">
    <property type="entry name" value="Polyketide_cyclase/dehydratase"/>
</dbReference>
<protein>
    <submittedName>
        <fullName evidence="1">DNA polymerase III subunits gamma and tau</fullName>
    </submittedName>
</protein>
<gene>
    <name evidence="1" type="ORF">OA50_00032</name>
</gene>
<evidence type="ECO:0000313" key="1">
    <source>
        <dbReference type="EMBL" id="KHQ54998.1"/>
    </source>
</evidence>
<proteinExistence type="predicted"/>
<comment type="caution">
    <text evidence="1">The sequence shown here is derived from an EMBL/GenBank/DDBJ whole genome shotgun (WGS) entry which is preliminary data.</text>
</comment>
<dbReference type="STRING" id="561184.SAMN05216376_10333"/>